<organism evidence="2 3">
    <name type="scientific">Paenibacillus uliginis N3/975</name>
    <dbReference type="NCBI Taxonomy" id="1313296"/>
    <lineage>
        <taxon>Bacteria</taxon>
        <taxon>Bacillati</taxon>
        <taxon>Bacillota</taxon>
        <taxon>Bacilli</taxon>
        <taxon>Bacillales</taxon>
        <taxon>Paenibacillaceae</taxon>
        <taxon>Paenibacillus</taxon>
    </lineage>
</organism>
<keyword evidence="3" id="KW-1185">Reference proteome</keyword>
<dbReference type="SUPFAM" id="SSF53474">
    <property type="entry name" value="alpha/beta-Hydrolases"/>
    <property type="match status" value="1"/>
</dbReference>
<proteinExistence type="predicted"/>
<protein>
    <submittedName>
        <fullName evidence="2">Phospholipase/carboxylesterase</fullName>
    </submittedName>
</protein>
<accession>A0A1X7HQE4</accession>
<feature type="domain" description="Dienelactone hydrolase" evidence="1">
    <location>
        <begin position="77"/>
        <end position="180"/>
    </location>
</feature>
<reference evidence="2 3" key="1">
    <citation type="submission" date="2017-04" db="EMBL/GenBank/DDBJ databases">
        <authorList>
            <person name="Afonso C.L."/>
            <person name="Miller P.J."/>
            <person name="Scott M.A."/>
            <person name="Spackman E."/>
            <person name="Goraichik I."/>
            <person name="Dimitrov K.M."/>
            <person name="Suarez D.L."/>
            <person name="Swayne D.E."/>
        </authorList>
    </citation>
    <scope>NUCLEOTIDE SEQUENCE [LARGE SCALE GENOMIC DNA]</scope>
    <source>
        <strain evidence="2 3">N3/975</strain>
    </source>
</reference>
<evidence type="ECO:0000259" key="1">
    <source>
        <dbReference type="Pfam" id="PF01738"/>
    </source>
</evidence>
<dbReference type="InterPro" id="IPR050565">
    <property type="entry name" value="LYPA1-2/EST-like"/>
</dbReference>
<evidence type="ECO:0000313" key="2">
    <source>
        <dbReference type="EMBL" id="SMF90540.1"/>
    </source>
</evidence>
<dbReference type="InterPro" id="IPR029058">
    <property type="entry name" value="AB_hydrolase_fold"/>
</dbReference>
<sequence length="204" mass="22110">MEHHHIYRQGTSAEAPTLLLLHGTGGNEQDLLPLGEIISPTSNLLGVRGNVLENGMPRFFRRLSEGVFDVEDLIQRTKDLKAFIDDAAAQYGFDRSRVVAVGYSNGANIAASLLFHYGGTLQGAVLHHPMVPLRDKELPDLAGVPVFIAAGQRDMMCPPQETEDLASLLTGAGADALVNWEHGGHQLSRTEVVAAAAWFKEKFA</sequence>
<dbReference type="AlphaFoldDB" id="A0A1X7HQE4"/>
<dbReference type="RefSeq" id="WP_208915765.1">
    <property type="nucleotide sequence ID" value="NZ_LT840184.1"/>
</dbReference>
<dbReference type="EMBL" id="LT840184">
    <property type="protein sequence ID" value="SMF90540.1"/>
    <property type="molecule type" value="Genomic_DNA"/>
</dbReference>
<dbReference type="GO" id="GO:0016787">
    <property type="term" value="F:hydrolase activity"/>
    <property type="evidence" value="ECO:0007669"/>
    <property type="project" value="InterPro"/>
</dbReference>
<dbReference type="InterPro" id="IPR002925">
    <property type="entry name" value="Dienelactn_hydro"/>
</dbReference>
<dbReference type="Pfam" id="PF01738">
    <property type="entry name" value="DLH"/>
    <property type="match status" value="1"/>
</dbReference>
<dbReference type="Gene3D" id="3.40.50.1820">
    <property type="entry name" value="alpha/beta hydrolase"/>
    <property type="match status" value="1"/>
</dbReference>
<name>A0A1X7HQE4_9BACL</name>
<gene>
    <name evidence="2" type="ORF">SAMN05661091_5105</name>
</gene>
<dbReference type="PANTHER" id="PTHR10655">
    <property type="entry name" value="LYSOPHOSPHOLIPASE-RELATED"/>
    <property type="match status" value="1"/>
</dbReference>
<dbReference type="STRING" id="1313296.SAMN05661091_5105"/>
<dbReference type="Proteomes" id="UP000192940">
    <property type="component" value="Chromosome I"/>
</dbReference>
<dbReference type="PANTHER" id="PTHR10655:SF17">
    <property type="entry name" value="LYSOPHOSPHOLIPASE-LIKE PROTEIN 1"/>
    <property type="match status" value="1"/>
</dbReference>
<evidence type="ECO:0000313" key="3">
    <source>
        <dbReference type="Proteomes" id="UP000192940"/>
    </source>
</evidence>